<keyword evidence="6 13" id="KW-0949">S-adenosyl-L-methionine</keyword>
<comment type="function">
    <text evidence="13">Transfers and isomerizes the ribose moiety from AdoMet to the 7-aminomethyl group of 7-deazaguanine (preQ1-tRNA) to give epoxyqueuosine (oQ-tRNA).</text>
</comment>
<dbReference type="EC" id="2.4.99.17" evidence="10 13"/>
<comment type="catalytic activity">
    <reaction evidence="8 13">
        <text>7-aminomethyl-7-carbaguanosine(34) in tRNA + S-adenosyl-L-methionine = epoxyqueuosine(34) in tRNA + adenine + L-methionine + 2 H(+)</text>
        <dbReference type="Rhea" id="RHEA:32155"/>
        <dbReference type="Rhea" id="RHEA-COMP:10342"/>
        <dbReference type="Rhea" id="RHEA-COMP:18582"/>
        <dbReference type="ChEBI" id="CHEBI:15378"/>
        <dbReference type="ChEBI" id="CHEBI:16708"/>
        <dbReference type="ChEBI" id="CHEBI:57844"/>
        <dbReference type="ChEBI" id="CHEBI:59789"/>
        <dbReference type="ChEBI" id="CHEBI:82833"/>
        <dbReference type="ChEBI" id="CHEBI:194443"/>
        <dbReference type="EC" id="2.4.99.17"/>
    </reaction>
</comment>
<evidence type="ECO:0000256" key="6">
    <source>
        <dbReference type="ARBA" id="ARBA00022691"/>
    </source>
</evidence>
<dbReference type="EMBL" id="BQKE01000001">
    <property type="protein sequence ID" value="GJM61912.1"/>
    <property type="molecule type" value="Genomic_DNA"/>
</dbReference>
<dbReference type="RefSeq" id="WP_053405893.1">
    <property type="nucleotide sequence ID" value="NZ_BQKE01000001.1"/>
</dbReference>
<keyword evidence="4 13" id="KW-0963">Cytoplasm</keyword>
<evidence type="ECO:0000256" key="3">
    <source>
        <dbReference type="ARBA" id="ARBA00011245"/>
    </source>
</evidence>
<dbReference type="Proteomes" id="UP001310022">
    <property type="component" value="Unassembled WGS sequence"/>
</dbReference>
<evidence type="ECO:0000256" key="4">
    <source>
        <dbReference type="ARBA" id="ARBA00022490"/>
    </source>
</evidence>
<organism evidence="14 15">
    <name type="scientific">Persicobacter diffluens</name>
    <dbReference type="NCBI Taxonomy" id="981"/>
    <lineage>
        <taxon>Bacteria</taxon>
        <taxon>Pseudomonadati</taxon>
        <taxon>Bacteroidota</taxon>
        <taxon>Cytophagia</taxon>
        <taxon>Cytophagales</taxon>
        <taxon>Persicobacteraceae</taxon>
        <taxon>Persicobacter</taxon>
    </lineage>
</organism>
<dbReference type="AlphaFoldDB" id="A0AAN4VYR0"/>
<evidence type="ECO:0000256" key="12">
    <source>
        <dbReference type="ARBA" id="ARBA00076160"/>
    </source>
</evidence>
<evidence type="ECO:0000313" key="14">
    <source>
        <dbReference type="EMBL" id="GJM61912.1"/>
    </source>
</evidence>
<comment type="similarity">
    <text evidence="9 13">Belongs to the QueA family.</text>
</comment>
<name>A0AAN4VYR0_9BACT</name>
<evidence type="ECO:0000256" key="8">
    <source>
        <dbReference type="ARBA" id="ARBA00052751"/>
    </source>
</evidence>
<evidence type="ECO:0000256" key="11">
    <source>
        <dbReference type="ARBA" id="ARBA00069325"/>
    </source>
</evidence>
<comment type="subcellular location">
    <subcellularLocation>
        <location evidence="1 13">Cytoplasm</location>
    </subcellularLocation>
</comment>
<dbReference type="PANTHER" id="PTHR30307">
    <property type="entry name" value="S-ADENOSYLMETHIONINE:TRNA RIBOSYLTRANSFERASE-ISOMERASE"/>
    <property type="match status" value="1"/>
</dbReference>
<accession>A0AAN4VYR0</accession>
<dbReference type="InterPro" id="IPR036100">
    <property type="entry name" value="QueA_sf"/>
</dbReference>
<keyword evidence="5 13" id="KW-0808">Transferase</keyword>
<dbReference type="Gene3D" id="3.40.1780.10">
    <property type="entry name" value="QueA-like"/>
    <property type="match status" value="1"/>
</dbReference>
<keyword evidence="7 13" id="KW-0671">Queuosine biosynthesis</keyword>
<evidence type="ECO:0000256" key="9">
    <source>
        <dbReference type="ARBA" id="ARBA00061210"/>
    </source>
</evidence>
<dbReference type="FunFam" id="2.40.10.240:FF:000002">
    <property type="entry name" value="S-adenosylmethionine:tRNA ribosyltransferase-isomerase"/>
    <property type="match status" value="1"/>
</dbReference>
<evidence type="ECO:0000256" key="5">
    <source>
        <dbReference type="ARBA" id="ARBA00022679"/>
    </source>
</evidence>
<dbReference type="GO" id="GO:0008616">
    <property type="term" value="P:tRNA queuosine(34) biosynthetic process"/>
    <property type="evidence" value="ECO:0007669"/>
    <property type="project" value="UniProtKB-UniRule"/>
</dbReference>
<reference evidence="14 15" key="1">
    <citation type="submission" date="2021-12" db="EMBL/GenBank/DDBJ databases">
        <title>Genome sequencing of bacteria with rrn-lacking chromosome and rrn-plasmid.</title>
        <authorList>
            <person name="Anda M."/>
            <person name="Iwasaki W."/>
        </authorList>
    </citation>
    <scope>NUCLEOTIDE SEQUENCE [LARGE SCALE GENOMIC DNA]</scope>
    <source>
        <strain evidence="14 15">NBRC 15940</strain>
    </source>
</reference>
<dbReference type="InterPro" id="IPR042118">
    <property type="entry name" value="QueA_dom1"/>
</dbReference>
<gene>
    <name evidence="14" type="primary">queA_2</name>
    <name evidence="13" type="synonym">queA</name>
    <name evidence="14" type="ORF">PEDI_24640</name>
</gene>
<dbReference type="Pfam" id="PF02547">
    <property type="entry name" value="Queuosine_synth"/>
    <property type="match status" value="1"/>
</dbReference>
<proteinExistence type="inferred from homology"/>
<dbReference type="SUPFAM" id="SSF111337">
    <property type="entry name" value="QueA-like"/>
    <property type="match status" value="1"/>
</dbReference>
<dbReference type="GO" id="GO:0005737">
    <property type="term" value="C:cytoplasm"/>
    <property type="evidence" value="ECO:0007669"/>
    <property type="project" value="UniProtKB-SubCell"/>
</dbReference>
<protein>
    <recommendedName>
        <fullName evidence="11 13">S-adenosylmethionine:tRNA ribosyltransferase-isomerase</fullName>
        <ecNumber evidence="10 13">2.4.99.17</ecNumber>
    </recommendedName>
    <alternativeName>
        <fullName evidence="12 13">Queuosine biosynthesis protein QueA</fullName>
    </alternativeName>
</protein>
<dbReference type="NCBIfam" id="NF001140">
    <property type="entry name" value="PRK00147.1"/>
    <property type="match status" value="1"/>
</dbReference>
<dbReference type="InterPro" id="IPR003699">
    <property type="entry name" value="QueA"/>
</dbReference>
<dbReference type="HAMAP" id="MF_00113">
    <property type="entry name" value="QueA"/>
    <property type="match status" value="1"/>
</dbReference>
<comment type="subunit">
    <text evidence="3 13">Monomer.</text>
</comment>
<dbReference type="NCBIfam" id="TIGR00113">
    <property type="entry name" value="queA"/>
    <property type="match status" value="1"/>
</dbReference>
<evidence type="ECO:0000313" key="15">
    <source>
        <dbReference type="Proteomes" id="UP001310022"/>
    </source>
</evidence>
<evidence type="ECO:0000256" key="10">
    <source>
        <dbReference type="ARBA" id="ARBA00066503"/>
    </source>
</evidence>
<comment type="pathway">
    <text evidence="2 13">tRNA modification; tRNA-queuosine biosynthesis.</text>
</comment>
<keyword evidence="15" id="KW-1185">Reference proteome</keyword>
<dbReference type="FunFam" id="3.40.1780.10:FF:000001">
    <property type="entry name" value="S-adenosylmethionine:tRNA ribosyltransferase-isomerase"/>
    <property type="match status" value="1"/>
</dbReference>
<comment type="caution">
    <text evidence="14">The sequence shown here is derived from an EMBL/GenBank/DDBJ whole genome shotgun (WGS) entry which is preliminary data.</text>
</comment>
<sequence>MKLSEFKFELPSDLIALHPSDNRDESRLMVLHRDTGKIEHKVFKDIIEYFDEGDVFVNNDTKVFPARLYGNKEKTGAQIEVFLLRELNKDLHLWDVLVDPARKIRVGNKLYFGDGELVAEVVDNTTSRGRTIRFLWDGEDEAFYNLIDSLGETPLPDPIIEKRKVAPEDRERYQTIYAKNVGAVAAPTAGLHFTPQIMKRLEIVGVDIASITLHVGLGTFRQVDVEDLTKHKMDSENFRVGPETVEMVNKALDAKKRVCSVGTTSMRALESSVSANGRLKLNEGWTDKFIFPPYDFKICNALISNFHMPESTLLMMSAAFGGYEFVMEAYQEAIKEKYRFFSYGDAMLIL</sequence>
<dbReference type="Gene3D" id="2.40.10.240">
    <property type="entry name" value="QueA-like"/>
    <property type="match status" value="1"/>
</dbReference>
<dbReference type="GO" id="GO:0051075">
    <property type="term" value="F:S-adenosylmethionine:tRNA ribosyltransferase-isomerase activity"/>
    <property type="evidence" value="ECO:0007669"/>
    <property type="project" value="UniProtKB-EC"/>
</dbReference>
<evidence type="ECO:0000256" key="13">
    <source>
        <dbReference type="HAMAP-Rule" id="MF_00113"/>
    </source>
</evidence>
<evidence type="ECO:0000256" key="1">
    <source>
        <dbReference type="ARBA" id="ARBA00004496"/>
    </source>
</evidence>
<evidence type="ECO:0000256" key="2">
    <source>
        <dbReference type="ARBA" id="ARBA00004691"/>
    </source>
</evidence>
<dbReference type="InterPro" id="IPR042119">
    <property type="entry name" value="QueA_dom2"/>
</dbReference>
<dbReference type="PANTHER" id="PTHR30307:SF0">
    <property type="entry name" value="S-ADENOSYLMETHIONINE:TRNA RIBOSYLTRANSFERASE-ISOMERASE"/>
    <property type="match status" value="1"/>
</dbReference>
<evidence type="ECO:0000256" key="7">
    <source>
        <dbReference type="ARBA" id="ARBA00022785"/>
    </source>
</evidence>